<reference evidence="2" key="1">
    <citation type="submission" date="2025-08" db="UniProtKB">
        <authorList>
            <consortium name="Ensembl"/>
        </authorList>
    </citation>
    <scope>IDENTIFICATION</scope>
</reference>
<accession>A0A8D2MXA2</accession>
<organism evidence="2 3">
    <name type="scientific">Zonotrichia albicollis</name>
    <name type="common">White-throated sparrow</name>
    <name type="synonym">Fringilla albicollis</name>
    <dbReference type="NCBI Taxonomy" id="44394"/>
    <lineage>
        <taxon>Eukaryota</taxon>
        <taxon>Metazoa</taxon>
        <taxon>Chordata</taxon>
        <taxon>Craniata</taxon>
        <taxon>Vertebrata</taxon>
        <taxon>Euteleostomi</taxon>
        <taxon>Archelosauria</taxon>
        <taxon>Archosauria</taxon>
        <taxon>Dinosauria</taxon>
        <taxon>Saurischia</taxon>
        <taxon>Theropoda</taxon>
        <taxon>Coelurosauria</taxon>
        <taxon>Aves</taxon>
        <taxon>Neognathae</taxon>
        <taxon>Neoaves</taxon>
        <taxon>Telluraves</taxon>
        <taxon>Australaves</taxon>
        <taxon>Passeriformes</taxon>
        <taxon>Passerellidae</taxon>
        <taxon>Zonotrichia</taxon>
    </lineage>
</organism>
<dbReference type="Ensembl" id="ENSZALT00000019262.1">
    <property type="protein sequence ID" value="ENSZALP00000014183.1"/>
    <property type="gene ID" value="ENSZALG00000011759.1"/>
</dbReference>
<protein>
    <submittedName>
        <fullName evidence="2">Uncharacterized protein</fullName>
    </submittedName>
</protein>
<evidence type="ECO:0000313" key="2">
    <source>
        <dbReference type="Ensembl" id="ENSZALP00000014183.1"/>
    </source>
</evidence>
<dbReference type="Proteomes" id="UP000694413">
    <property type="component" value="Unassembled WGS sequence"/>
</dbReference>
<proteinExistence type="predicted"/>
<evidence type="ECO:0000256" key="1">
    <source>
        <dbReference type="SAM" id="MobiDB-lite"/>
    </source>
</evidence>
<feature type="region of interest" description="Disordered" evidence="1">
    <location>
        <begin position="103"/>
        <end position="173"/>
    </location>
</feature>
<dbReference type="AlphaFoldDB" id="A0A8D2MXA2"/>
<evidence type="ECO:0000313" key="3">
    <source>
        <dbReference type="Proteomes" id="UP000694413"/>
    </source>
</evidence>
<reference evidence="2" key="2">
    <citation type="submission" date="2025-09" db="UniProtKB">
        <authorList>
            <consortium name="Ensembl"/>
        </authorList>
    </citation>
    <scope>IDENTIFICATION</scope>
</reference>
<keyword evidence="3" id="KW-1185">Reference proteome</keyword>
<feature type="compositionally biased region" description="Polar residues" evidence="1">
    <location>
        <begin position="106"/>
        <end position="127"/>
    </location>
</feature>
<sequence length="173" mass="19105">MGRRVKGSGYHSRMPEMLKKKWHRAICKDGIPIRPGMWASPAPALALPIQPSHGPGLTDGRWRWAWVTHGDMWSPSYSPVLMTFWMALATCPLSRELRSLTRRMRQVQSMTRDPASSTSPTARSGSGVSVKRCSPAPQHGWTRGWGWPGPAHSLPPQTAPHLDPSATSPSPLQ</sequence>
<name>A0A8D2MXA2_ZONAL</name>